<protein>
    <recommendedName>
        <fullName evidence="12">ATP synthase complex subunit 8</fullName>
    </recommendedName>
</protein>
<dbReference type="Pfam" id="PF00895">
    <property type="entry name" value="ATP-synt_8"/>
    <property type="match status" value="1"/>
</dbReference>
<geneLocation type="mitochondrion" evidence="14"/>
<gene>
    <name evidence="14" type="primary">atp8</name>
</gene>
<dbReference type="InterPro" id="IPR001421">
    <property type="entry name" value="ATP8_metazoa"/>
</dbReference>
<comment type="subunit">
    <text evidence="3">F-type ATPases have 2 components, CF(1) - the catalytic core - and CF(0) - the membrane proton channel.</text>
</comment>
<evidence type="ECO:0000256" key="6">
    <source>
        <dbReference type="ARBA" id="ARBA00022692"/>
    </source>
</evidence>
<evidence type="ECO:0000256" key="8">
    <source>
        <dbReference type="ARBA" id="ARBA00022989"/>
    </source>
</evidence>
<sequence>MPQMAPMNWISLNIFFSLMFILFNFVNYYLFLTNSKNKKIYKINNKMMSWKW</sequence>
<keyword evidence="8 13" id="KW-1133">Transmembrane helix</keyword>
<dbReference type="GO" id="GO:0031966">
    <property type="term" value="C:mitochondrial membrane"/>
    <property type="evidence" value="ECO:0007669"/>
    <property type="project" value="UniProtKB-SubCell"/>
</dbReference>
<proteinExistence type="inferred from homology"/>
<comment type="similarity">
    <text evidence="2 12">Belongs to the ATPase protein 8 family.</text>
</comment>
<evidence type="ECO:0000256" key="5">
    <source>
        <dbReference type="ARBA" id="ARBA00022547"/>
    </source>
</evidence>
<name>A0A894K5Y6_9DYTI</name>
<keyword evidence="4 12" id="KW-0813">Transport</keyword>
<evidence type="ECO:0000313" key="14">
    <source>
        <dbReference type="EMBL" id="QRW36387.1"/>
    </source>
</evidence>
<evidence type="ECO:0000256" key="13">
    <source>
        <dbReference type="SAM" id="Phobius"/>
    </source>
</evidence>
<keyword evidence="11 13" id="KW-0472">Membrane</keyword>
<dbReference type="AlphaFoldDB" id="A0A894K5Y6"/>
<accession>A0A894K5Y6</accession>
<keyword evidence="6 12" id="KW-0812">Transmembrane</keyword>
<dbReference type="EMBL" id="MW465257">
    <property type="protein sequence ID" value="QRW36387.1"/>
    <property type="molecule type" value="Genomic_DNA"/>
</dbReference>
<evidence type="ECO:0000256" key="9">
    <source>
        <dbReference type="ARBA" id="ARBA00023065"/>
    </source>
</evidence>
<evidence type="ECO:0000256" key="12">
    <source>
        <dbReference type="RuleBase" id="RU003661"/>
    </source>
</evidence>
<evidence type="ECO:0000256" key="10">
    <source>
        <dbReference type="ARBA" id="ARBA00023128"/>
    </source>
</evidence>
<reference evidence="14" key="1">
    <citation type="journal article" date="2021" name="Mol. Phylogenet. Evol.">
        <title>Habitat preference and diversification rates in a speciose lineage of diving beetles.</title>
        <authorList>
            <person name="Villastrigo A."/>
            <person name="Abellan P."/>
            <person name="Ribera I."/>
        </authorList>
    </citation>
    <scope>NUCLEOTIDE SEQUENCE</scope>
</reference>
<dbReference type="GO" id="GO:0015986">
    <property type="term" value="P:proton motive force-driven ATP synthesis"/>
    <property type="evidence" value="ECO:0007669"/>
    <property type="project" value="InterPro"/>
</dbReference>
<evidence type="ECO:0000256" key="4">
    <source>
        <dbReference type="ARBA" id="ARBA00022448"/>
    </source>
</evidence>
<evidence type="ECO:0000256" key="1">
    <source>
        <dbReference type="ARBA" id="ARBA00004304"/>
    </source>
</evidence>
<organism evidence="14">
    <name type="scientific">Nebrioporus cooperi</name>
    <dbReference type="NCBI Taxonomy" id="2201844"/>
    <lineage>
        <taxon>Eukaryota</taxon>
        <taxon>Metazoa</taxon>
        <taxon>Ecdysozoa</taxon>
        <taxon>Arthropoda</taxon>
        <taxon>Hexapoda</taxon>
        <taxon>Insecta</taxon>
        <taxon>Pterygota</taxon>
        <taxon>Neoptera</taxon>
        <taxon>Endopterygota</taxon>
        <taxon>Coleoptera</taxon>
        <taxon>Adephaga</taxon>
        <taxon>Dytiscoidea</taxon>
        <taxon>Dytiscidae</taxon>
        <taxon>Hydroporinae</taxon>
        <taxon>Hydroporini</taxon>
        <taxon>Nebrioporus</taxon>
    </lineage>
</organism>
<evidence type="ECO:0000256" key="11">
    <source>
        <dbReference type="ARBA" id="ARBA00023136"/>
    </source>
</evidence>
<evidence type="ECO:0000256" key="2">
    <source>
        <dbReference type="ARBA" id="ARBA00008892"/>
    </source>
</evidence>
<dbReference type="GO" id="GO:0045259">
    <property type="term" value="C:proton-transporting ATP synthase complex"/>
    <property type="evidence" value="ECO:0007669"/>
    <property type="project" value="UniProtKB-KW"/>
</dbReference>
<keyword evidence="7 12" id="KW-0375">Hydrogen ion transport</keyword>
<feature type="transmembrane region" description="Helical" evidence="13">
    <location>
        <begin position="12"/>
        <end position="32"/>
    </location>
</feature>
<keyword evidence="9 12" id="KW-0406">Ion transport</keyword>
<evidence type="ECO:0000256" key="7">
    <source>
        <dbReference type="ARBA" id="ARBA00022781"/>
    </source>
</evidence>
<keyword evidence="10 12" id="KW-0496">Mitochondrion</keyword>
<evidence type="ECO:0000256" key="3">
    <source>
        <dbReference type="ARBA" id="ARBA00011291"/>
    </source>
</evidence>
<keyword evidence="5 12" id="KW-0138">CF(0)</keyword>
<comment type="subcellular location">
    <subcellularLocation>
        <location evidence="1 12">Mitochondrion membrane</location>
        <topology evidence="1 12">Single-pass membrane protein</topology>
    </subcellularLocation>
</comment>
<dbReference type="GO" id="GO:0015078">
    <property type="term" value="F:proton transmembrane transporter activity"/>
    <property type="evidence" value="ECO:0007669"/>
    <property type="project" value="InterPro"/>
</dbReference>